<evidence type="ECO:0000313" key="2">
    <source>
        <dbReference type="Proteomes" id="UP000287124"/>
    </source>
</evidence>
<keyword evidence="2" id="KW-1185">Reference proteome</keyword>
<dbReference type="EMBL" id="MIKF01000438">
    <property type="protein sequence ID" value="RTE70638.1"/>
    <property type="molecule type" value="Genomic_DNA"/>
</dbReference>
<evidence type="ECO:0000313" key="1">
    <source>
        <dbReference type="EMBL" id="RTE70638.1"/>
    </source>
</evidence>
<sequence length="147" mass="16847">MSLRVQHADGLEEFLNRHPGLKQLSLILDPTPPLDEFWKACMTGLLKPYLASDVAEAESIIRRAYLEASAGGKSTYFFTCVLDRVGQRIGYDTDMYKEIHDRIDRCLATTRNELAVISGEKVSEVLGRRRVQFDVKVVQWEFFDFQS</sequence>
<organism evidence="1 2">
    <name type="scientific">Fusarium euwallaceae</name>
    <dbReference type="NCBI Taxonomy" id="1147111"/>
    <lineage>
        <taxon>Eukaryota</taxon>
        <taxon>Fungi</taxon>
        <taxon>Dikarya</taxon>
        <taxon>Ascomycota</taxon>
        <taxon>Pezizomycotina</taxon>
        <taxon>Sordariomycetes</taxon>
        <taxon>Hypocreomycetidae</taxon>
        <taxon>Hypocreales</taxon>
        <taxon>Nectriaceae</taxon>
        <taxon>Fusarium</taxon>
        <taxon>Fusarium solani species complex</taxon>
    </lineage>
</organism>
<reference evidence="1 2" key="1">
    <citation type="submission" date="2017-06" db="EMBL/GenBank/DDBJ databases">
        <title>Comparative genomic analysis of Ambrosia Fusariam Clade fungi.</title>
        <authorList>
            <person name="Stajich J.E."/>
            <person name="Carrillo J."/>
            <person name="Kijimoto T."/>
            <person name="Eskalen A."/>
            <person name="O'Donnell K."/>
            <person name="Kasson M."/>
        </authorList>
    </citation>
    <scope>NUCLEOTIDE SEQUENCE [LARGE SCALE GENOMIC DNA]</scope>
    <source>
        <strain evidence="1 2">UCR1854</strain>
    </source>
</reference>
<gene>
    <name evidence="1" type="ORF">BHE90_014963</name>
</gene>
<protein>
    <submittedName>
        <fullName evidence="1">Uncharacterized protein</fullName>
    </submittedName>
</protein>
<proteinExistence type="predicted"/>
<dbReference type="AlphaFoldDB" id="A0A430L4K7"/>
<name>A0A430L4K7_9HYPO</name>
<comment type="caution">
    <text evidence="1">The sequence shown here is derived from an EMBL/GenBank/DDBJ whole genome shotgun (WGS) entry which is preliminary data.</text>
</comment>
<accession>A0A430L4K7</accession>
<dbReference type="Proteomes" id="UP000287124">
    <property type="component" value="Unassembled WGS sequence"/>
</dbReference>